<dbReference type="InterPro" id="IPR017941">
    <property type="entry name" value="Rieske_2Fe-2S"/>
</dbReference>
<organism evidence="7 8">
    <name type="scientific">Nocardia wallacei</name>
    <dbReference type="NCBI Taxonomy" id="480035"/>
    <lineage>
        <taxon>Bacteria</taxon>
        <taxon>Bacillati</taxon>
        <taxon>Actinomycetota</taxon>
        <taxon>Actinomycetes</taxon>
        <taxon>Mycobacteriales</taxon>
        <taxon>Nocardiaceae</taxon>
        <taxon>Nocardia</taxon>
    </lineage>
</organism>
<dbReference type="KEGG" id="nwl:NWFMUON74_43040"/>
<evidence type="ECO:0000259" key="6">
    <source>
        <dbReference type="PROSITE" id="PS51296"/>
    </source>
</evidence>
<keyword evidence="8" id="KW-1185">Reference proteome</keyword>
<dbReference type="EMBL" id="AP023396">
    <property type="protein sequence ID" value="BCK56532.1"/>
    <property type="molecule type" value="Genomic_DNA"/>
</dbReference>
<dbReference type="RefSeq" id="WP_187683589.1">
    <property type="nucleotide sequence ID" value="NZ_AP023396.1"/>
</dbReference>
<accession>A0A7G1KMU6</accession>
<dbReference type="Pfam" id="PF00355">
    <property type="entry name" value="Rieske"/>
    <property type="match status" value="1"/>
</dbReference>
<gene>
    <name evidence="7" type="ORF">NWFMUON74_43040</name>
</gene>
<keyword evidence="3" id="KW-0408">Iron</keyword>
<dbReference type="GO" id="GO:0046872">
    <property type="term" value="F:metal ion binding"/>
    <property type="evidence" value="ECO:0007669"/>
    <property type="project" value="UniProtKB-KW"/>
</dbReference>
<evidence type="ECO:0000313" key="8">
    <source>
        <dbReference type="Proteomes" id="UP000516173"/>
    </source>
</evidence>
<dbReference type="GO" id="GO:0005737">
    <property type="term" value="C:cytoplasm"/>
    <property type="evidence" value="ECO:0007669"/>
    <property type="project" value="TreeGrafter"/>
</dbReference>
<dbReference type="GO" id="GO:0016705">
    <property type="term" value="F:oxidoreductase activity, acting on paired donors, with incorporation or reduction of molecular oxygen"/>
    <property type="evidence" value="ECO:0007669"/>
    <property type="project" value="UniProtKB-ARBA"/>
</dbReference>
<dbReference type="GO" id="GO:0004497">
    <property type="term" value="F:monooxygenase activity"/>
    <property type="evidence" value="ECO:0007669"/>
    <property type="project" value="UniProtKB-ARBA"/>
</dbReference>
<dbReference type="PANTHER" id="PTHR13847:SF274">
    <property type="entry name" value="RIESKE 2FE-2S IRON-SULFUR PROTEIN YHFW-RELATED"/>
    <property type="match status" value="1"/>
</dbReference>
<dbReference type="Gene3D" id="3.30.9.10">
    <property type="entry name" value="D-Amino Acid Oxidase, subunit A, domain 2"/>
    <property type="match status" value="1"/>
</dbReference>
<dbReference type="GeneID" id="80348777"/>
<proteinExistence type="predicted"/>
<dbReference type="PRINTS" id="PR00420">
    <property type="entry name" value="RNGMNOXGNASE"/>
</dbReference>
<reference evidence="7 8" key="1">
    <citation type="submission" date="2020-08" db="EMBL/GenBank/DDBJ databases">
        <title>Genome Sequencing of Nocardia wallacei strain FMUON74 and assembly.</title>
        <authorList>
            <person name="Toyokawa M."/>
            <person name="Uesaka K."/>
        </authorList>
    </citation>
    <scope>NUCLEOTIDE SEQUENCE [LARGE SCALE GENOMIC DNA]</scope>
    <source>
        <strain evidence="7 8">FMUON74</strain>
    </source>
</reference>
<evidence type="ECO:0000256" key="4">
    <source>
        <dbReference type="ARBA" id="ARBA00023014"/>
    </source>
</evidence>
<dbReference type="GO" id="GO:0051537">
    <property type="term" value="F:2 iron, 2 sulfur cluster binding"/>
    <property type="evidence" value="ECO:0007669"/>
    <property type="project" value="UniProtKB-KW"/>
</dbReference>
<keyword evidence="1" id="KW-0001">2Fe-2S</keyword>
<dbReference type="InterPro" id="IPR006076">
    <property type="entry name" value="FAD-dep_OxRdtase"/>
</dbReference>
<dbReference type="SUPFAM" id="SSF51905">
    <property type="entry name" value="FAD/NAD(P)-binding domain"/>
    <property type="match status" value="1"/>
</dbReference>
<dbReference type="Gene3D" id="2.102.10.10">
    <property type="entry name" value="Rieske [2Fe-2S] iron-sulphur domain"/>
    <property type="match status" value="1"/>
</dbReference>
<dbReference type="Pfam" id="PF01266">
    <property type="entry name" value="DAO"/>
    <property type="match status" value="1"/>
</dbReference>
<feature type="domain" description="Rieske" evidence="6">
    <location>
        <begin position="408"/>
        <end position="498"/>
    </location>
</feature>
<dbReference type="Proteomes" id="UP000516173">
    <property type="component" value="Chromosome"/>
</dbReference>
<evidence type="ECO:0000256" key="1">
    <source>
        <dbReference type="ARBA" id="ARBA00022714"/>
    </source>
</evidence>
<evidence type="ECO:0000313" key="7">
    <source>
        <dbReference type="EMBL" id="BCK56532.1"/>
    </source>
</evidence>
<feature type="region of interest" description="Disordered" evidence="5">
    <location>
        <begin position="413"/>
        <end position="437"/>
    </location>
</feature>
<protein>
    <submittedName>
        <fullName evidence="7">FAD-dependent oxidoreductase</fullName>
    </submittedName>
</protein>
<evidence type="ECO:0000256" key="3">
    <source>
        <dbReference type="ARBA" id="ARBA00023004"/>
    </source>
</evidence>
<dbReference type="InterPro" id="IPR036188">
    <property type="entry name" value="FAD/NAD-bd_sf"/>
</dbReference>
<dbReference type="Gene3D" id="3.50.50.60">
    <property type="entry name" value="FAD/NAD(P)-binding domain"/>
    <property type="match status" value="1"/>
</dbReference>
<keyword evidence="4" id="KW-0411">Iron-sulfur</keyword>
<dbReference type="AlphaFoldDB" id="A0A7G1KMU6"/>
<sequence>MTSIWLHKTRPPAHPPLTPGRRFDVLVIGGGLTGLTTALLLAEQGVATAVLEARRLGAVTTGNTTGKVSLLQGTRASSIGRKYGIALLHEYLTANREAQQWLLRYCEDHGIAVQREPAYTYVQTPDGTDLIRAELDLTRKAGLPTTFTADLDVPFPNHGAVRLDNQAQLDAVEVIDALAADLDARGVPIFEDTRVQGRGPDSGSDHVLHTDHGDVAAGTVVLATGTPILDRGGFFARVTAQRSYAAAFRVTEPIPSGMYLSADDPTRSIRYAPTPEGTLLLVGGSGHTVGRTRSARAHADDVVDWTRSWFPSAEPLYRWSAQDYRAGAQLPYAGPILPGNHRVLVATGYAKWGLTNAVAAAHVLTAEVVGKRPAWAHAFTTWSPRELAALPALLRDNGAVGVQLSAGWATALVSRKEQQGPPPEGTGRVERRGLTPTAVSTVDGRTCSISAVCPHLGGILAWNDAERTWDCPLHGSRFAADGSLLEGPATHPATGAGD</sequence>
<dbReference type="SUPFAM" id="SSF50022">
    <property type="entry name" value="ISP domain"/>
    <property type="match status" value="1"/>
</dbReference>
<evidence type="ECO:0000256" key="2">
    <source>
        <dbReference type="ARBA" id="ARBA00022723"/>
    </source>
</evidence>
<dbReference type="InterPro" id="IPR036922">
    <property type="entry name" value="Rieske_2Fe-2S_sf"/>
</dbReference>
<name>A0A7G1KMU6_9NOCA</name>
<dbReference type="PROSITE" id="PS51296">
    <property type="entry name" value="RIESKE"/>
    <property type="match status" value="1"/>
</dbReference>
<evidence type="ECO:0000256" key="5">
    <source>
        <dbReference type="SAM" id="MobiDB-lite"/>
    </source>
</evidence>
<keyword evidence="2" id="KW-0479">Metal-binding</keyword>
<dbReference type="PANTHER" id="PTHR13847">
    <property type="entry name" value="SARCOSINE DEHYDROGENASE-RELATED"/>
    <property type="match status" value="1"/>
</dbReference>